<dbReference type="AlphaFoldDB" id="A0A6A5XFR1"/>
<dbReference type="EMBL" id="ML978074">
    <property type="protein sequence ID" value="KAF2011773.1"/>
    <property type="molecule type" value="Genomic_DNA"/>
</dbReference>
<evidence type="ECO:0000313" key="4">
    <source>
        <dbReference type="Proteomes" id="UP000799778"/>
    </source>
</evidence>
<feature type="compositionally biased region" description="Polar residues" evidence="1">
    <location>
        <begin position="88"/>
        <end position="113"/>
    </location>
</feature>
<evidence type="ECO:0000259" key="2">
    <source>
        <dbReference type="Pfam" id="PF00009"/>
    </source>
</evidence>
<dbReference type="GeneID" id="54286471"/>
<reference evidence="3" key="1">
    <citation type="journal article" date="2020" name="Stud. Mycol.">
        <title>101 Dothideomycetes genomes: a test case for predicting lifestyles and emergence of pathogens.</title>
        <authorList>
            <person name="Haridas S."/>
            <person name="Albert R."/>
            <person name="Binder M."/>
            <person name="Bloem J."/>
            <person name="Labutti K."/>
            <person name="Salamov A."/>
            <person name="Andreopoulos B."/>
            <person name="Baker S."/>
            <person name="Barry K."/>
            <person name="Bills G."/>
            <person name="Bluhm B."/>
            <person name="Cannon C."/>
            <person name="Castanera R."/>
            <person name="Culley D."/>
            <person name="Daum C."/>
            <person name="Ezra D."/>
            <person name="Gonzalez J."/>
            <person name="Henrissat B."/>
            <person name="Kuo A."/>
            <person name="Liang C."/>
            <person name="Lipzen A."/>
            <person name="Lutzoni F."/>
            <person name="Magnuson J."/>
            <person name="Mondo S."/>
            <person name="Nolan M."/>
            <person name="Ohm R."/>
            <person name="Pangilinan J."/>
            <person name="Park H.-J."/>
            <person name="Ramirez L."/>
            <person name="Alfaro M."/>
            <person name="Sun H."/>
            <person name="Tritt A."/>
            <person name="Yoshinaga Y."/>
            <person name="Zwiers L.-H."/>
            <person name="Turgeon B."/>
            <person name="Goodwin S."/>
            <person name="Spatafora J."/>
            <person name="Crous P."/>
            <person name="Grigoriev I."/>
        </authorList>
    </citation>
    <scope>NUCLEOTIDE SEQUENCE</scope>
    <source>
        <strain evidence="3">CBS 175.79</strain>
    </source>
</reference>
<dbReference type="InterPro" id="IPR027417">
    <property type="entry name" value="P-loop_NTPase"/>
</dbReference>
<dbReference type="InterPro" id="IPR000795">
    <property type="entry name" value="T_Tr_GTP-bd_dom"/>
</dbReference>
<dbReference type="OrthoDB" id="5342685at2759"/>
<gene>
    <name evidence="3" type="ORF">BU24DRAFT_426871</name>
</gene>
<feature type="region of interest" description="Disordered" evidence="1">
    <location>
        <begin position="88"/>
        <end position="130"/>
    </location>
</feature>
<dbReference type="Proteomes" id="UP000799778">
    <property type="component" value="Unassembled WGS sequence"/>
</dbReference>
<feature type="domain" description="Tr-type G" evidence="2">
    <location>
        <begin position="285"/>
        <end position="551"/>
    </location>
</feature>
<protein>
    <recommendedName>
        <fullName evidence="2">Tr-type G domain-containing protein</fullName>
    </recommendedName>
</protein>
<feature type="compositionally biased region" description="Polar residues" evidence="1">
    <location>
        <begin position="635"/>
        <end position="654"/>
    </location>
</feature>
<evidence type="ECO:0000313" key="3">
    <source>
        <dbReference type="EMBL" id="KAF2011773.1"/>
    </source>
</evidence>
<evidence type="ECO:0000256" key="1">
    <source>
        <dbReference type="SAM" id="MobiDB-lite"/>
    </source>
</evidence>
<organism evidence="3 4">
    <name type="scientific">Aaosphaeria arxii CBS 175.79</name>
    <dbReference type="NCBI Taxonomy" id="1450172"/>
    <lineage>
        <taxon>Eukaryota</taxon>
        <taxon>Fungi</taxon>
        <taxon>Dikarya</taxon>
        <taxon>Ascomycota</taxon>
        <taxon>Pezizomycotina</taxon>
        <taxon>Dothideomycetes</taxon>
        <taxon>Pleosporomycetidae</taxon>
        <taxon>Pleosporales</taxon>
        <taxon>Pleosporales incertae sedis</taxon>
        <taxon>Aaosphaeria</taxon>
    </lineage>
</organism>
<proteinExistence type="predicted"/>
<feature type="region of interest" description="Disordered" evidence="1">
    <location>
        <begin position="620"/>
        <end position="670"/>
    </location>
</feature>
<sequence length="875" mass="93688">MASIFTFDPDPPRVSSPWATPPPGVRSHLPVIHDPTISTGTPQRSTPVSGALDVVGIDRLEPEPQEGPTEYKLHLLLRKRRSFIRTSTGRQVSGSLRRTDITGASSSSRSNIENIGPMPQASTSESRQHRLEQLTTQLRWRLKQSCSVHIPSNTNHVLPHFFDAANPNSQTLLQRLPPDLEDTKGALYEIGVADDGTFVGLAEDEMAESLNTLRAMASSLGCNVTVQRMVEVGDCEWVEDAYPQDSVPMQVKRGKLWVAEALVRPGQPSNGTEHAPPNRPTEQLRVSLTGSTGSGKSSLLGSLTTGTLDNGRGSSRLSLLRHRHEIASGMTSSITQELVGYYDAFEPDGTSAGSHIVNYGSGDVSSWVEIHAKANGGRLVFLSDSAGHPRFHRTTVRGVVGWDPHWTLVCIPADNPEDSIGRVGTPPLSQDSPSTATGDVDLSHTHLQLCLNLQLPLVLLITKYDLATKGGLKQMLSKALSAIKAAGRTPCIIRKPSTISSGRDLNTITASDFQEVSELANQLKLAPVGIVPILLTSSVNGTGINTLHAFLRDLPLPDDLGNRPGVTDTLFHIEDVYGNQLANSRHASSTSASSEQSVIIGGHLRHGTLRIDDELLLGPYPFDSSPDDSDGGSARGTTPPTRSNKVSPIPTSRSFPGALNRGALRSGSYHNDRRSEWRRVRVTSLRNLRLPVQSLQAGQVGTIGIAPIDMAIVSPAIVRIRKGMVLSKGEPKGSKVIEVIFSGDDARAVGTLSVGSAVVIYVASVRASAKVISVAADTRYNMSTSVTELEDDEIDAFGFGFGGEDEDNDGKSERKPASAAATVTFQFIASKEFVEDEAKVLVLPGGGPGLFGSTERGEKGIAALEGFVGRVIEMY</sequence>
<dbReference type="GO" id="GO:0003924">
    <property type="term" value="F:GTPase activity"/>
    <property type="evidence" value="ECO:0007669"/>
    <property type="project" value="InterPro"/>
</dbReference>
<dbReference type="InterPro" id="IPR050055">
    <property type="entry name" value="EF-Tu_GTPase"/>
</dbReference>
<dbReference type="PANTHER" id="PTHR43721">
    <property type="entry name" value="ELONGATION FACTOR TU-RELATED"/>
    <property type="match status" value="1"/>
</dbReference>
<feature type="region of interest" description="Disordered" evidence="1">
    <location>
        <begin position="1"/>
        <end position="28"/>
    </location>
</feature>
<dbReference type="SUPFAM" id="SSF52540">
    <property type="entry name" value="P-loop containing nucleoside triphosphate hydrolases"/>
    <property type="match status" value="1"/>
</dbReference>
<dbReference type="GO" id="GO:0005525">
    <property type="term" value="F:GTP binding"/>
    <property type="evidence" value="ECO:0007669"/>
    <property type="project" value="InterPro"/>
</dbReference>
<dbReference type="GO" id="GO:0003746">
    <property type="term" value="F:translation elongation factor activity"/>
    <property type="evidence" value="ECO:0007669"/>
    <property type="project" value="TreeGrafter"/>
</dbReference>
<keyword evidence="4" id="KW-1185">Reference proteome</keyword>
<feature type="compositionally biased region" description="Low complexity" evidence="1">
    <location>
        <begin position="287"/>
        <end position="314"/>
    </location>
</feature>
<accession>A0A6A5XFR1</accession>
<dbReference type="Pfam" id="PF00009">
    <property type="entry name" value="GTP_EFTU"/>
    <property type="match status" value="1"/>
</dbReference>
<dbReference type="PANTHER" id="PTHR43721:SF30">
    <property type="entry name" value="TR-TYPE G DOMAIN-CONTAINING PROTEIN"/>
    <property type="match status" value="1"/>
</dbReference>
<dbReference type="Gene3D" id="3.40.50.300">
    <property type="entry name" value="P-loop containing nucleotide triphosphate hydrolases"/>
    <property type="match status" value="1"/>
</dbReference>
<feature type="region of interest" description="Disordered" evidence="1">
    <location>
        <begin position="264"/>
        <end position="314"/>
    </location>
</feature>
<dbReference type="RefSeq" id="XP_033380112.1">
    <property type="nucleotide sequence ID" value="XM_033529074.1"/>
</dbReference>
<name>A0A6A5XFR1_9PLEO</name>